<gene>
    <name evidence="1" type="ORF">IZO911_LOCUS11927</name>
    <name evidence="2" type="ORF">KXQ929_LOCUS20264</name>
</gene>
<accession>A0A813Z825</accession>
<proteinExistence type="predicted"/>
<sequence length="409" mass="44092">MNNYNATPSNNIMSFTASGYINQALICNASSNPTLTTSYIALQSSSFTIDVWLYITTLTSSVTYYPIFGICPQFVAYQCLMCIIHQSNSAFYLYLGFYGNDCIGTTPLTVNTWIHAAFVFDLTALTQKVYLNGVLDSTCNVSSGYTGGTYNTTIGYIPLFTAASGSSPFQGYMDQMTVSNRAKSSCEVLEIATLVAYFTFDNGLFLNDSGPNSLQATTNSTSSTASGRFFQAISFTGSNSSYFQMSDFTALGISNKPFSISFWIRPISLQGVIVLISIPSTGYCSPHFGFSTNGTVIAQIFNGTGFVAVTDATHSVATSVWSHLVQTWSSTNGIRLYINNVLVASNLISAGSYSGSGLPPYITLANSLSAPSSCFGNQVTAMPFHGDIDDFRVYSRELSTNDVCTLYSN</sequence>
<dbReference type="Proteomes" id="UP000663868">
    <property type="component" value="Unassembled WGS sequence"/>
</dbReference>
<dbReference type="AlphaFoldDB" id="A0A813Z825"/>
<organism evidence="1 3">
    <name type="scientific">Adineta steineri</name>
    <dbReference type="NCBI Taxonomy" id="433720"/>
    <lineage>
        <taxon>Eukaryota</taxon>
        <taxon>Metazoa</taxon>
        <taxon>Spiralia</taxon>
        <taxon>Gnathifera</taxon>
        <taxon>Rotifera</taxon>
        <taxon>Eurotatoria</taxon>
        <taxon>Bdelloidea</taxon>
        <taxon>Adinetida</taxon>
        <taxon>Adinetidae</taxon>
        <taxon>Adineta</taxon>
    </lineage>
</organism>
<dbReference type="SUPFAM" id="SSF49899">
    <property type="entry name" value="Concanavalin A-like lectins/glucanases"/>
    <property type="match status" value="2"/>
</dbReference>
<name>A0A813Z825_9BILA</name>
<dbReference type="Proteomes" id="UP000663860">
    <property type="component" value="Unassembled WGS sequence"/>
</dbReference>
<evidence type="ECO:0000313" key="3">
    <source>
        <dbReference type="Proteomes" id="UP000663860"/>
    </source>
</evidence>
<evidence type="ECO:0000313" key="2">
    <source>
        <dbReference type="EMBL" id="CAF3854016.1"/>
    </source>
</evidence>
<dbReference type="InterPro" id="IPR013320">
    <property type="entry name" value="ConA-like_dom_sf"/>
</dbReference>
<comment type="caution">
    <text evidence="1">The sequence shown here is derived from an EMBL/GenBank/DDBJ whole genome shotgun (WGS) entry which is preliminary data.</text>
</comment>
<dbReference type="EMBL" id="CAJNOE010000091">
    <property type="protein sequence ID" value="CAF0894892.1"/>
    <property type="molecule type" value="Genomic_DNA"/>
</dbReference>
<dbReference type="Pfam" id="PF13385">
    <property type="entry name" value="Laminin_G_3"/>
    <property type="match status" value="2"/>
</dbReference>
<evidence type="ECO:0008006" key="4">
    <source>
        <dbReference type="Google" id="ProtNLM"/>
    </source>
</evidence>
<evidence type="ECO:0000313" key="1">
    <source>
        <dbReference type="EMBL" id="CAF0894892.1"/>
    </source>
</evidence>
<dbReference type="EMBL" id="CAJOBB010001415">
    <property type="protein sequence ID" value="CAF3854016.1"/>
    <property type="molecule type" value="Genomic_DNA"/>
</dbReference>
<dbReference type="Gene3D" id="2.60.120.200">
    <property type="match status" value="2"/>
</dbReference>
<reference evidence="1" key="1">
    <citation type="submission" date="2021-02" db="EMBL/GenBank/DDBJ databases">
        <authorList>
            <person name="Nowell W R."/>
        </authorList>
    </citation>
    <scope>NUCLEOTIDE SEQUENCE</scope>
</reference>
<protein>
    <recommendedName>
        <fullName evidence="4">LamG-like jellyroll fold domain-containing protein</fullName>
    </recommendedName>
</protein>